<dbReference type="InterPro" id="IPR051257">
    <property type="entry name" value="Diverse_CBS-Domain"/>
</dbReference>
<dbReference type="Gene3D" id="3.10.580.10">
    <property type="entry name" value="CBS-domain"/>
    <property type="match status" value="1"/>
</dbReference>
<evidence type="ECO:0000256" key="2">
    <source>
        <dbReference type="PROSITE-ProRule" id="PRU00703"/>
    </source>
</evidence>
<sequence length="332" mass="37074">MVGEGIASLEGMAQRSMDSGGDERRGALRPELGLETVRPADAAPPGSRERGESDVSGWNPARDELSSVREGRFHRAATLRMAQVRTDVDDRDVARSDAEWATGGVGRGPYGRDDRDDRYATGIGPRRSMGDQDHELAPQPAEYRAWDRTGYGGERPVRGEGVAARELRPAQSRAPSSERSWHREPLTAREVMTREVRTARRDSSLREVARLMREEDRGIIPVVDERGRLVGLVTDRDLALRAFAGGQPPEQLRVSDVMTEDIDAVTLDEPLLAALALMTRRQLRRIPVIEHDDRLVGVLSLSDIAERADTDEELQRALARISSRRSFWTRLR</sequence>
<evidence type="ECO:0000313" key="5">
    <source>
        <dbReference type="EMBL" id="AGC49303.1"/>
    </source>
</evidence>
<accession>L7UMS4</accession>
<dbReference type="Pfam" id="PF00571">
    <property type="entry name" value="CBS"/>
    <property type="match status" value="2"/>
</dbReference>
<dbReference type="eggNOG" id="COG0517">
    <property type="taxonomic scope" value="Bacteria"/>
</dbReference>
<name>L7UMS4_MYXSD</name>
<proteinExistence type="predicted"/>
<dbReference type="CDD" id="cd04622">
    <property type="entry name" value="CBS_pair_HRP1_like"/>
    <property type="match status" value="1"/>
</dbReference>
<dbReference type="EMBL" id="CP004025">
    <property type="protein sequence ID" value="AGC49303.1"/>
    <property type="molecule type" value="Genomic_DNA"/>
</dbReference>
<evidence type="ECO:0000256" key="1">
    <source>
        <dbReference type="ARBA" id="ARBA00023122"/>
    </source>
</evidence>
<evidence type="ECO:0000256" key="3">
    <source>
        <dbReference type="SAM" id="MobiDB-lite"/>
    </source>
</evidence>
<gene>
    <name evidence="5" type="ordered locus">MYSTI_08037</name>
</gene>
<keyword evidence="6" id="KW-1185">Reference proteome</keyword>
<feature type="domain" description="CBS" evidence="4">
    <location>
        <begin position="192"/>
        <end position="250"/>
    </location>
</feature>
<evidence type="ECO:0000313" key="6">
    <source>
        <dbReference type="Proteomes" id="UP000011131"/>
    </source>
</evidence>
<dbReference type="PANTHER" id="PTHR43080:SF2">
    <property type="entry name" value="CBS DOMAIN-CONTAINING PROTEIN"/>
    <property type="match status" value="1"/>
</dbReference>
<dbReference type="PANTHER" id="PTHR43080">
    <property type="entry name" value="CBS DOMAIN-CONTAINING PROTEIN CBSX3, MITOCHONDRIAL"/>
    <property type="match status" value="1"/>
</dbReference>
<dbReference type="PATRIC" id="fig|1278073.3.peg.8180"/>
<protein>
    <submittedName>
        <fullName evidence="5">CBS domain-containing protein</fullName>
    </submittedName>
</protein>
<dbReference type="InterPro" id="IPR046342">
    <property type="entry name" value="CBS_dom_sf"/>
</dbReference>
<dbReference type="AlphaFoldDB" id="L7UMS4"/>
<dbReference type="PROSITE" id="PS51371">
    <property type="entry name" value="CBS"/>
    <property type="match status" value="2"/>
</dbReference>
<feature type="region of interest" description="Disordered" evidence="3">
    <location>
        <begin position="99"/>
        <end position="135"/>
    </location>
</feature>
<feature type="region of interest" description="Disordered" evidence="3">
    <location>
        <begin position="1"/>
        <end position="69"/>
    </location>
</feature>
<dbReference type="HOGENOM" id="CLU_713541_0_0_7"/>
<dbReference type="InterPro" id="IPR000644">
    <property type="entry name" value="CBS_dom"/>
</dbReference>
<organism evidence="5 6">
    <name type="scientific">Myxococcus stipitatus (strain DSM 14675 / JCM 12634 / Mx s8)</name>
    <dbReference type="NCBI Taxonomy" id="1278073"/>
    <lineage>
        <taxon>Bacteria</taxon>
        <taxon>Pseudomonadati</taxon>
        <taxon>Myxococcota</taxon>
        <taxon>Myxococcia</taxon>
        <taxon>Myxococcales</taxon>
        <taxon>Cystobacterineae</taxon>
        <taxon>Myxococcaceae</taxon>
        <taxon>Myxococcus</taxon>
    </lineage>
</organism>
<dbReference type="SUPFAM" id="SSF54631">
    <property type="entry name" value="CBS-domain pair"/>
    <property type="match status" value="1"/>
</dbReference>
<feature type="compositionally biased region" description="Basic and acidic residues" evidence="3">
    <location>
        <begin position="110"/>
        <end position="119"/>
    </location>
</feature>
<keyword evidence="1 2" id="KW-0129">CBS domain</keyword>
<dbReference type="Proteomes" id="UP000011131">
    <property type="component" value="Chromosome"/>
</dbReference>
<reference evidence="5 6" key="1">
    <citation type="journal article" date="2013" name="Genome Announc.">
        <title>Complete genome sequence of Myxococcus stipitatus strain DSM 14675, a fruiting myxobacterium.</title>
        <authorList>
            <person name="Huntley S."/>
            <person name="Kneip S."/>
            <person name="Treuner-Lange A."/>
            <person name="Sogaard-Andersen L."/>
        </authorList>
    </citation>
    <scope>NUCLEOTIDE SEQUENCE [LARGE SCALE GENOMIC DNA]</scope>
    <source>
        <strain evidence="6">DSM 14675 / JCM 12634 / Mx s8</strain>
    </source>
</reference>
<feature type="domain" description="CBS" evidence="4">
    <location>
        <begin position="258"/>
        <end position="314"/>
    </location>
</feature>
<dbReference type="SMART" id="SM00116">
    <property type="entry name" value="CBS"/>
    <property type="match status" value="2"/>
</dbReference>
<evidence type="ECO:0000259" key="4">
    <source>
        <dbReference type="PROSITE" id="PS51371"/>
    </source>
</evidence>
<dbReference type="STRING" id="1278073.MYSTI_08037"/>
<dbReference type="KEGG" id="msd:MYSTI_08037"/>